<dbReference type="Proteomes" id="UP000292685">
    <property type="component" value="Unassembled WGS sequence"/>
</dbReference>
<sequence length="298" mass="32558">MFTLDQIKSFVAVAEELHFGRAAERLNMTQPPLSRQIQKLEKTVGVQLVERDNRKVALTAAGQAFLADARKLLVAAEQAPFTARRIAQGQAGVLRIGFTATSGFSVLGTLLARLGRALPDVDLDLREQVTSEQLQALTDGELDVGLARPPFDTEHFASRLLLAESLLLAVPENHHLAEARQPITAADLRAVPLIMHSPTKARYFYDLAIRHMPVEHGNVVHTVSQILTMVSLVAAGRGVAFVPESARRLGIEGVTYLPIAGEASNAVELHAIWRRGAKNPALRRMTDLLTRDAQPVRV</sequence>
<dbReference type="OrthoDB" id="3636008at2"/>
<evidence type="ECO:0000256" key="1">
    <source>
        <dbReference type="ARBA" id="ARBA00009437"/>
    </source>
</evidence>
<keyword evidence="4" id="KW-0804">Transcription</keyword>
<dbReference type="Pfam" id="PF03466">
    <property type="entry name" value="LysR_substrate"/>
    <property type="match status" value="1"/>
</dbReference>
<protein>
    <submittedName>
        <fullName evidence="6">DNA-binding transcriptional LysR family regulator</fullName>
    </submittedName>
</protein>
<dbReference type="PANTHER" id="PTHR30346">
    <property type="entry name" value="TRANSCRIPTIONAL DUAL REGULATOR HCAR-RELATED"/>
    <property type="match status" value="1"/>
</dbReference>
<dbReference type="SUPFAM" id="SSF53850">
    <property type="entry name" value="Periplasmic binding protein-like II"/>
    <property type="match status" value="1"/>
</dbReference>
<comment type="similarity">
    <text evidence="1">Belongs to the LysR transcriptional regulatory family.</text>
</comment>
<dbReference type="SUPFAM" id="SSF46785">
    <property type="entry name" value="Winged helix' DNA-binding domain"/>
    <property type="match status" value="1"/>
</dbReference>
<evidence type="ECO:0000256" key="3">
    <source>
        <dbReference type="ARBA" id="ARBA00023125"/>
    </source>
</evidence>
<evidence type="ECO:0000256" key="2">
    <source>
        <dbReference type="ARBA" id="ARBA00023015"/>
    </source>
</evidence>
<dbReference type="InterPro" id="IPR036388">
    <property type="entry name" value="WH-like_DNA-bd_sf"/>
</dbReference>
<reference evidence="6 7" key="1">
    <citation type="submission" date="2019-02" db="EMBL/GenBank/DDBJ databases">
        <title>Sequencing the genomes of 1000 actinobacteria strains.</title>
        <authorList>
            <person name="Klenk H.-P."/>
        </authorList>
    </citation>
    <scope>NUCLEOTIDE SEQUENCE [LARGE SCALE GENOMIC DNA]</scope>
    <source>
        <strain evidence="6 7">DSM 17364</strain>
    </source>
</reference>
<feature type="domain" description="HTH lysR-type" evidence="5">
    <location>
        <begin position="2"/>
        <end position="59"/>
    </location>
</feature>
<dbReference type="EMBL" id="SHLA01000001">
    <property type="protein sequence ID" value="RZU62512.1"/>
    <property type="molecule type" value="Genomic_DNA"/>
</dbReference>
<evidence type="ECO:0000256" key="4">
    <source>
        <dbReference type="ARBA" id="ARBA00023163"/>
    </source>
</evidence>
<gene>
    <name evidence="6" type="ORF">EV380_2109</name>
</gene>
<dbReference type="Gene3D" id="3.40.190.10">
    <property type="entry name" value="Periplasmic binding protein-like II"/>
    <property type="match status" value="2"/>
</dbReference>
<keyword evidence="3 6" id="KW-0238">DNA-binding</keyword>
<dbReference type="GO" id="GO:0032993">
    <property type="term" value="C:protein-DNA complex"/>
    <property type="evidence" value="ECO:0007669"/>
    <property type="project" value="TreeGrafter"/>
</dbReference>
<dbReference type="PROSITE" id="PS50931">
    <property type="entry name" value="HTH_LYSR"/>
    <property type="match status" value="1"/>
</dbReference>
<accession>A0A4Q8AE25</accession>
<organism evidence="6 7">
    <name type="scientific">Zhihengliuella halotolerans</name>
    <dbReference type="NCBI Taxonomy" id="370736"/>
    <lineage>
        <taxon>Bacteria</taxon>
        <taxon>Bacillati</taxon>
        <taxon>Actinomycetota</taxon>
        <taxon>Actinomycetes</taxon>
        <taxon>Micrococcales</taxon>
        <taxon>Micrococcaceae</taxon>
        <taxon>Zhihengliuella</taxon>
    </lineage>
</organism>
<evidence type="ECO:0000259" key="5">
    <source>
        <dbReference type="PROSITE" id="PS50931"/>
    </source>
</evidence>
<dbReference type="InterPro" id="IPR005119">
    <property type="entry name" value="LysR_subst-bd"/>
</dbReference>
<evidence type="ECO:0000313" key="7">
    <source>
        <dbReference type="Proteomes" id="UP000292685"/>
    </source>
</evidence>
<keyword evidence="2" id="KW-0805">Transcription regulation</keyword>
<comment type="caution">
    <text evidence="6">The sequence shown here is derived from an EMBL/GenBank/DDBJ whole genome shotgun (WGS) entry which is preliminary data.</text>
</comment>
<proteinExistence type="inferred from homology"/>
<dbReference type="PANTHER" id="PTHR30346:SF0">
    <property type="entry name" value="HCA OPERON TRANSCRIPTIONAL ACTIVATOR HCAR"/>
    <property type="match status" value="1"/>
</dbReference>
<dbReference type="GO" id="GO:0003700">
    <property type="term" value="F:DNA-binding transcription factor activity"/>
    <property type="evidence" value="ECO:0007669"/>
    <property type="project" value="InterPro"/>
</dbReference>
<dbReference type="RefSeq" id="WP_102157996.1">
    <property type="nucleotide sequence ID" value="NZ_PGGT01000013.1"/>
</dbReference>
<evidence type="ECO:0000313" key="6">
    <source>
        <dbReference type="EMBL" id="RZU62512.1"/>
    </source>
</evidence>
<dbReference type="AlphaFoldDB" id="A0A4Q8AE25"/>
<dbReference type="Gene3D" id="1.10.10.10">
    <property type="entry name" value="Winged helix-like DNA-binding domain superfamily/Winged helix DNA-binding domain"/>
    <property type="match status" value="1"/>
</dbReference>
<dbReference type="InterPro" id="IPR000847">
    <property type="entry name" value="LysR_HTH_N"/>
</dbReference>
<name>A0A4Q8AE25_9MICC</name>
<dbReference type="Pfam" id="PF00126">
    <property type="entry name" value="HTH_1"/>
    <property type="match status" value="1"/>
</dbReference>
<dbReference type="InterPro" id="IPR036390">
    <property type="entry name" value="WH_DNA-bd_sf"/>
</dbReference>
<dbReference type="PRINTS" id="PR00039">
    <property type="entry name" value="HTHLYSR"/>
</dbReference>
<dbReference type="GO" id="GO:0003677">
    <property type="term" value="F:DNA binding"/>
    <property type="evidence" value="ECO:0007669"/>
    <property type="project" value="UniProtKB-KW"/>
</dbReference>
<keyword evidence="7" id="KW-1185">Reference proteome</keyword>
<dbReference type="FunFam" id="1.10.10.10:FF:000001">
    <property type="entry name" value="LysR family transcriptional regulator"/>
    <property type="match status" value="1"/>
</dbReference>